<protein>
    <recommendedName>
        <fullName evidence="3">Nucleotidyltransferase family protein</fullName>
    </recommendedName>
</protein>
<dbReference type="PANTHER" id="PTHR39166:SF1">
    <property type="entry name" value="BLL1166 PROTEIN"/>
    <property type="match status" value="1"/>
</dbReference>
<name>A0ABX3ES46_9BACL</name>
<evidence type="ECO:0008006" key="3">
    <source>
        <dbReference type="Google" id="ProtNLM"/>
    </source>
</evidence>
<reference evidence="1 2" key="1">
    <citation type="submission" date="2016-03" db="EMBL/GenBank/DDBJ databases">
        <authorList>
            <person name="Sant'Anna F.H."/>
            <person name="Ambrosini A."/>
            <person name="Souza R."/>
            <person name="Bach E."/>
            <person name="Fernandes G."/>
            <person name="Balsanelli E."/>
            <person name="Baura V.A."/>
            <person name="Souza E.M."/>
            <person name="Passaglia L."/>
        </authorList>
    </citation>
    <scope>NUCLEOTIDE SEQUENCE [LARGE SCALE GENOMIC DNA]</scope>
    <source>
        <strain evidence="1 2">P26E</strain>
    </source>
</reference>
<dbReference type="EMBL" id="LVWI01000038">
    <property type="protein sequence ID" value="OKP86465.1"/>
    <property type="molecule type" value="Genomic_DNA"/>
</dbReference>
<gene>
    <name evidence="1" type="ORF">A3844_13045</name>
</gene>
<proteinExistence type="predicted"/>
<dbReference type="InterPro" id="IPR009267">
    <property type="entry name" value="NTP_transf_6"/>
</dbReference>
<evidence type="ECO:0000313" key="1">
    <source>
        <dbReference type="EMBL" id="OKP86465.1"/>
    </source>
</evidence>
<accession>A0ABX3ES46</accession>
<dbReference type="PANTHER" id="PTHR39166">
    <property type="entry name" value="BLL1166 PROTEIN"/>
    <property type="match status" value="1"/>
</dbReference>
<dbReference type="Pfam" id="PF06042">
    <property type="entry name" value="NTP_transf_6"/>
    <property type="match status" value="1"/>
</dbReference>
<keyword evidence="2" id="KW-1185">Reference proteome</keyword>
<dbReference type="Proteomes" id="UP000186058">
    <property type="component" value="Unassembled WGS sequence"/>
</dbReference>
<organism evidence="1 2">
    <name type="scientific">Paenibacillus helianthi</name>
    <dbReference type="NCBI Taxonomy" id="1349432"/>
    <lineage>
        <taxon>Bacteria</taxon>
        <taxon>Bacillati</taxon>
        <taxon>Bacillota</taxon>
        <taxon>Bacilli</taxon>
        <taxon>Bacillales</taxon>
        <taxon>Paenibacillaceae</taxon>
        <taxon>Paenibacillus</taxon>
    </lineage>
</organism>
<comment type="caution">
    <text evidence="1">The sequence shown here is derived from an EMBL/GenBank/DDBJ whole genome shotgun (WGS) entry which is preliminary data.</text>
</comment>
<evidence type="ECO:0000313" key="2">
    <source>
        <dbReference type="Proteomes" id="UP000186058"/>
    </source>
</evidence>
<sequence length="192" mass="22120">MLRIHNEEDLLQAVKEDRWMMDILAAARELQLPDSWVCAGFVRSKVWDMQHGFAERTPLADVDVIYYDPEDLREEVEKIWEEKLRSGYPSIPWSVKNQARMHEVNGIAPYSSSTDGMSKFPETATALGLAIDEHGELRLAAPHGVSDVIRMIVRPSPHFSANPKLHPVYESRMAKKNWQRIWNQLQVLSIQD</sequence>
<dbReference type="RefSeq" id="WP_074107636.1">
    <property type="nucleotide sequence ID" value="NZ_LVWI01000038.1"/>
</dbReference>